<sequence>MSASGWEMAAPSAEEETWNGGGETATGGDDGFGNFNAGNTSKHDGGDDNCRNDKPRRPKFAAGWPSSKEENLQRLQDAGYIMDGMKPKCGNCGKMGHGTKSCFNERVEREGKVAIACFNCNETGHRQRDCPDPREDRNTCRNCKQPGHRAADCTEPRSAEGVECKNCGEMGHFSRDCPTREPTKCRNCGEEGHMSKECDKERVMTCRNCGQEGHISKECSEPRNMDTVTCRNCDKNGHFNKDCPEPKNWAKVQCRNCGEMGHGAGRCKAPPKEPEDGGFGDVAGAYTSAAGGGDGGWETAEFDATAGAIVSGGGGWETSAEPAAVST</sequence>
<keyword evidence="2" id="KW-1185">Reference proteome</keyword>
<proteinExistence type="predicted"/>
<gene>
    <name evidence="1" type="ORF">M8818_004256</name>
</gene>
<comment type="caution">
    <text evidence="1">The sequence shown here is derived from an EMBL/GenBank/DDBJ whole genome shotgun (WGS) entry which is preliminary data.</text>
</comment>
<evidence type="ECO:0000313" key="2">
    <source>
        <dbReference type="Proteomes" id="UP001320706"/>
    </source>
</evidence>
<dbReference type="EMBL" id="JAMKPW020000021">
    <property type="protein sequence ID" value="KAK8207602.1"/>
    <property type="molecule type" value="Genomic_DNA"/>
</dbReference>
<name>A0ACC3SF86_9PEZI</name>
<organism evidence="1 2">
    <name type="scientific">Zalaria obscura</name>
    <dbReference type="NCBI Taxonomy" id="2024903"/>
    <lineage>
        <taxon>Eukaryota</taxon>
        <taxon>Fungi</taxon>
        <taxon>Dikarya</taxon>
        <taxon>Ascomycota</taxon>
        <taxon>Pezizomycotina</taxon>
        <taxon>Dothideomycetes</taxon>
        <taxon>Dothideomycetidae</taxon>
        <taxon>Dothideales</taxon>
        <taxon>Zalariaceae</taxon>
        <taxon>Zalaria</taxon>
    </lineage>
</organism>
<reference evidence="1" key="1">
    <citation type="submission" date="2024-02" db="EMBL/GenBank/DDBJ databases">
        <title>Metagenome Assembled Genome of Zalaria obscura JY119.</title>
        <authorList>
            <person name="Vighnesh L."/>
            <person name="Jagadeeshwari U."/>
            <person name="Venkata Ramana C."/>
            <person name="Sasikala C."/>
        </authorList>
    </citation>
    <scope>NUCLEOTIDE SEQUENCE</scope>
    <source>
        <strain evidence="1">JY119</strain>
    </source>
</reference>
<dbReference type="Proteomes" id="UP001320706">
    <property type="component" value="Unassembled WGS sequence"/>
</dbReference>
<protein>
    <submittedName>
        <fullName evidence="1">Uncharacterized protein</fullName>
    </submittedName>
</protein>
<accession>A0ACC3SF86</accession>
<evidence type="ECO:0000313" key="1">
    <source>
        <dbReference type="EMBL" id="KAK8207602.1"/>
    </source>
</evidence>